<reference evidence="1 2" key="1">
    <citation type="submission" date="2019-05" db="EMBL/GenBank/DDBJ databases">
        <title>Another draft genome of Portunus trituberculatus and its Hox gene families provides insights of decapod evolution.</title>
        <authorList>
            <person name="Jeong J.-H."/>
            <person name="Song I."/>
            <person name="Kim S."/>
            <person name="Choi T."/>
            <person name="Kim D."/>
            <person name="Ryu S."/>
            <person name="Kim W."/>
        </authorList>
    </citation>
    <scope>NUCLEOTIDE SEQUENCE [LARGE SCALE GENOMIC DNA]</scope>
    <source>
        <tissue evidence="1">Muscle</tissue>
    </source>
</reference>
<comment type="caution">
    <text evidence="1">The sequence shown here is derived from an EMBL/GenBank/DDBJ whole genome shotgun (WGS) entry which is preliminary data.</text>
</comment>
<evidence type="ECO:0000313" key="1">
    <source>
        <dbReference type="EMBL" id="MPC34386.1"/>
    </source>
</evidence>
<dbReference type="Proteomes" id="UP000324222">
    <property type="component" value="Unassembled WGS sequence"/>
</dbReference>
<protein>
    <submittedName>
        <fullName evidence="1">Uncharacterized protein</fullName>
    </submittedName>
</protein>
<gene>
    <name evidence="1" type="ORF">E2C01_027772</name>
</gene>
<organism evidence="1 2">
    <name type="scientific">Portunus trituberculatus</name>
    <name type="common">Swimming crab</name>
    <name type="synonym">Neptunus trituberculatus</name>
    <dbReference type="NCBI Taxonomy" id="210409"/>
    <lineage>
        <taxon>Eukaryota</taxon>
        <taxon>Metazoa</taxon>
        <taxon>Ecdysozoa</taxon>
        <taxon>Arthropoda</taxon>
        <taxon>Crustacea</taxon>
        <taxon>Multicrustacea</taxon>
        <taxon>Malacostraca</taxon>
        <taxon>Eumalacostraca</taxon>
        <taxon>Eucarida</taxon>
        <taxon>Decapoda</taxon>
        <taxon>Pleocyemata</taxon>
        <taxon>Brachyura</taxon>
        <taxon>Eubrachyura</taxon>
        <taxon>Portunoidea</taxon>
        <taxon>Portunidae</taxon>
        <taxon>Portuninae</taxon>
        <taxon>Portunus</taxon>
    </lineage>
</organism>
<dbReference type="EMBL" id="VSRR010003043">
    <property type="protein sequence ID" value="MPC34386.1"/>
    <property type="molecule type" value="Genomic_DNA"/>
</dbReference>
<keyword evidence="2" id="KW-1185">Reference proteome</keyword>
<name>A0A5B7EMF8_PORTR</name>
<accession>A0A5B7EMF8</accession>
<proteinExistence type="predicted"/>
<dbReference type="AlphaFoldDB" id="A0A5B7EMF8"/>
<sequence length="42" mass="4897">MKIAVEDSKRFNILAVKKRLKGVRGDKLRRKAFDSTLHNRTV</sequence>
<evidence type="ECO:0000313" key="2">
    <source>
        <dbReference type="Proteomes" id="UP000324222"/>
    </source>
</evidence>